<keyword evidence="1" id="KW-0479">Metal-binding</keyword>
<organism evidence="3 4">
    <name type="scientific">Sinanodonta woodiana</name>
    <name type="common">Chinese pond mussel</name>
    <name type="synonym">Anodonta woodiana</name>
    <dbReference type="NCBI Taxonomy" id="1069815"/>
    <lineage>
        <taxon>Eukaryota</taxon>
        <taxon>Metazoa</taxon>
        <taxon>Spiralia</taxon>
        <taxon>Lophotrochozoa</taxon>
        <taxon>Mollusca</taxon>
        <taxon>Bivalvia</taxon>
        <taxon>Autobranchia</taxon>
        <taxon>Heteroconchia</taxon>
        <taxon>Palaeoheterodonta</taxon>
        <taxon>Unionida</taxon>
        <taxon>Unionoidea</taxon>
        <taxon>Unionidae</taxon>
        <taxon>Unioninae</taxon>
        <taxon>Sinanodonta</taxon>
    </lineage>
</organism>
<proteinExistence type="predicted"/>
<dbReference type="Gene3D" id="3.40.390.10">
    <property type="entry name" value="Collagenase (Catalytic Domain)"/>
    <property type="match status" value="1"/>
</dbReference>
<gene>
    <name evidence="3" type="ORF">ACJMK2_007440</name>
</gene>
<feature type="active site" evidence="1">
    <location>
        <position position="175"/>
    </location>
</feature>
<dbReference type="GO" id="GO:0046872">
    <property type="term" value="F:metal ion binding"/>
    <property type="evidence" value="ECO:0007669"/>
    <property type="project" value="UniProtKB-KW"/>
</dbReference>
<reference evidence="3 4" key="1">
    <citation type="submission" date="2024-11" db="EMBL/GenBank/DDBJ databases">
        <title>Chromosome-level genome assembly of the freshwater bivalve Anodonta woodiana.</title>
        <authorList>
            <person name="Chen X."/>
        </authorList>
    </citation>
    <scope>NUCLEOTIDE SEQUENCE [LARGE SCALE GENOMIC DNA]</scope>
    <source>
        <strain evidence="3">MN2024</strain>
        <tissue evidence="3">Gills</tissue>
    </source>
</reference>
<evidence type="ECO:0000259" key="2">
    <source>
        <dbReference type="PROSITE" id="PS50215"/>
    </source>
</evidence>
<name>A0ABD3VIY7_SINWO</name>
<dbReference type="PANTHER" id="PTHR11905:SF159">
    <property type="entry name" value="ADAM METALLOPROTEASE"/>
    <property type="match status" value="1"/>
</dbReference>
<evidence type="ECO:0000313" key="3">
    <source>
        <dbReference type="EMBL" id="KAL3861405.1"/>
    </source>
</evidence>
<dbReference type="PROSITE" id="PS50215">
    <property type="entry name" value="ADAM_MEPRO"/>
    <property type="match status" value="1"/>
</dbReference>
<sequence>MAYYQDNENGAFMAARCVKRILSLVKRSLQGTARVTKAEKNAKRYFSYIMNGVDQLYSGINDPNIEIHVKICGFFISKLPGEFPHRFSQVHYDNGYSYINASAYLDDLFNMDLSGAFRQIPEYDQVILFTRYPVLHSRSVILGISHPGGICVPGYRVEIVHLTDYFRTTSTAAHELGHSLGAVHDGDDTARGCKAEDGFIMAPVLEDFVPYKAYSSNPWKFSRCSVEAFKRTIVHKPDLKKKPVYTQPELDEWNKFMAKLPGQKYSPSMQCQYIVGPGSSICEVCTKCTCQFAQPF</sequence>
<dbReference type="EMBL" id="JBJQND010000011">
    <property type="protein sequence ID" value="KAL3861405.1"/>
    <property type="molecule type" value="Genomic_DNA"/>
</dbReference>
<accession>A0ABD3VIY7</accession>
<feature type="binding site" evidence="1">
    <location>
        <position position="178"/>
    </location>
    <ligand>
        <name>Zn(2+)</name>
        <dbReference type="ChEBI" id="CHEBI:29105"/>
        <note>catalytic</note>
    </ligand>
</feature>
<feature type="binding site" evidence="1">
    <location>
        <position position="174"/>
    </location>
    <ligand>
        <name>Zn(2+)</name>
        <dbReference type="ChEBI" id="CHEBI:29105"/>
        <note>catalytic</note>
    </ligand>
</feature>
<comment type="caution">
    <text evidence="1">Lacks conserved residue(s) required for the propagation of feature annotation.</text>
</comment>
<evidence type="ECO:0000313" key="4">
    <source>
        <dbReference type="Proteomes" id="UP001634394"/>
    </source>
</evidence>
<dbReference type="Proteomes" id="UP001634394">
    <property type="component" value="Unassembled WGS sequence"/>
</dbReference>
<keyword evidence="4" id="KW-1185">Reference proteome</keyword>
<evidence type="ECO:0000256" key="1">
    <source>
        <dbReference type="PROSITE-ProRule" id="PRU00276"/>
    </source>
</evidence>
<protein>
    <recommendedName>
        <fullName evidence="2">Peptidase M12B domain-containing protein</fullName>
    </recommendedName>
</protein>
<dbReference type="AlphaFoldDB" id="A0ABD3VIY7"/>
<dbReference type="Pfam" id="PF13688">
    <property type="entry name" value="Reprolysin_5"/>
    <property type="match status" value="1"/>
</dbReference>
<comment type="caution">
    <text evidence="3">The sequence shown here is derived from an EMBL/GenBank/DDBJ whole genome shotgun (WGS) entry which is preliminary data.</text>
</comment>
<feature type="binding site" evidence="1">
    <location>
        <position position="184"/>
    </location>
    <ligand>
        <name>Zn(2+)</name>
        <dbReference type="ChEBI" id="CHEBI:29105"/>
        <note>catalytic</note>
    </ligand>
</feature>
<dbReference type="InterPro" id="IPR001590">
    <property type="entry name" value="Peptidase_M12B"/>
</dbReference>
<keyword evidence="1" id="KW-0862">Zinc</keyword>
<feature type="domain" description="Peptidase M12B" evidence="2">
    <location>
        <begin position="122"/>
        <end position="233"/>
    </location>
</feature>
<dbReference type="SUPFAM" id="SSF55486">
    <property type="entry name" value="Metalloproteases ('zincins'), catalytic domain"/>
    <property type="match status" value="1"/>
</dbReference>
<dbReference type="InterPro" id="IPR024079">
    <property type="entry name" value="MetalloPept_cat_dom_sf"/>
</dbReference>
<dbReference type="PANTHER" id="PTHR11905">
    <property type="entry name" value="ADAM A DISINTEGRIN AND METALLOPROTEASE DOMAIN"/>
    <property type="match status" value="1"/>
</dbReference>